<dbReference type="AlphaFoldDB" id="A0AAN8UB50"/>
<proteinExistence type="predicted"/>
<dbReference type="SUPFAM" id="SSF54928">
    <property type="entry name" value="RNA-binding domain, RBD"/>
    <property type="match status" value="1"/>
</dbReference>
<protein>
    <submittedName>
        <fullName evidence="1">Uncharacterized protein</fullName>
    </submittedName>
</protein>
<dbReference type="GO" id="GO:0003676">
    <property type="term" value="F:nucleic acid binding"/>
    <property type="evidence" value="ECO:0007669"/>
    <property type="project" value="InterPro"/>
</dbReference>
<evidence type="ECO:0000313" key="2">
    <source>
        <dbReference type="Proteomes" id="UP001371456"/>
    </source>
</evidence>
<sequence length="179" mass="20251">MSSNTNSGERRSVVFYSKESGDFMNNRPSVHMEVYNQQILSPIARTPSNLRNYSSYGGHHVMMENHRILSMDCPLPASRSSARRMSCSMELPMQQLPLSHSSINQGIWYTYGDSAATDIFFASKLLWLGSLGPDASEVLVRHKFEMFGPANLFPFFALKGFALVEYQNVMDVVRAREII</sequence>
<accession>A0AAN8UB50</accession>
<evidence type="ECO:0000313" key="1">
    <source>
        <dbReference type="EMBL" id="KAK6803210.1"/>
    </source>
</evidence>
<dbReference type="EMBL" id="JBANQN010000001">
    <property type="protein sequence ID" value="KAK6803210.1"/>
    <property type="molecule type" value="Genomic_DNA"/>
</dbReference>
<dbReference type="Proteomes" id="UP001371456">
    <property type="component" value="Unassembled WGS sequence"/>
</dbReference>
<gene>
    <name evidence="1" type="ORF">RDI58_000994</name>
</gene>
<comment type="caution">
    <text evidence="1">The sequence shown here is derived from an EMBL/GenBank/DDBJ whole genome shotgun (WGS) entry which is preliminary data.</text>
</comment>
<reference evidence="1 2" key="1">
    <citation type="submission" date="2024-02" db="EMBL/GenBank/DDBJ databases">
        <title>de novo genome assembly of Solanum bulbocastanum strain 11H21.</title>
        <authorList>
            <person name="Hosaka A.J."/>
        </authorList>
    </citation>
    <scope>NUCLEOTIDE SEQUENCE [LARGE SCALE GENOMIC DNA]</scope>
    <source>
        <tissue evidence="1">Young leaves</tissue>
    </source>
</reference>
<keyword evidence="2" id="KW-1185">Reference proteome</keyword>
<dbReference type="InterPro" id="IPR035979">
    <property type="entry name" value="RBD_domain_sf"/>
</dbReference>
<dbReference type="CDD" id="cd00590">
    <property type="entry name" value="RRM_SF"/>
    <property type="match status" value="1"/>
</dbReference>
<name>A0AAN8UB50_SOLBU</name>
<organism evidence="1 2">
    <name type="scientific">Solanum bulbocastanum</name>
    <name type="common">Wild potato</name>
    <dbReference type="NCBI Taxonomy" id="147425"/>
    <lineage>
        <taxon>Eukaryota</taxon>
        <taxon>Viridiplantae</taxon>
        <taxon>Streptophyta</taxon>
        <taxon>Embryophyta</taxon>
        <taxon>Tracheophyta</taxon>
        <taxon>Spermatophyta</taxon>
        <taxon>Magnoliopsida</taxon>
        <taxon>eudicotyledons</taxon>
        <taxon>Gunneridae</taxon>
        <taxon>Pentapetalae</taxon>
        <taxon>asterids</taxon>
        <taxon>lamiids</taxon>
        <taxon>Solanales</taxon>
        <taxon>Solanaceae</taxon>
        <taxon>Solanoideae</taxon>
        <taxon>Solaneae</taxon>
        <taxon>Solanum</taxon>
    </lineage>
</organism>